<dbReference type="EMBL" id="CP046600">
    <property type="protein sequence ID" value="QUR68297.1"/>
    <property type="molecule type" value="Genomic_DNA"/>
</dbReference>
<keyword evidence="2" id="KW-1185">Reference proteome</keyword>
<evidence type="ECO:0000313" key="2">
    <source>
        <dbReference type="Proteomes" id="UP000682202"/>
    </source>
</evidence>
<accession>A0A975JYZ4</accession>
<dbReference type="AlphaFoldDB" id="A0A975JYZ4"/>
<reference evidence="1" key="1">
    <citation type="submission" date="2019-12" db="EMBL/GenBank/DDBJ databases">
        <title>Mycobacterium spongiae sp. nov.</title>
        <authorList>
            <person name="Stinear T."/>
        </authorList>
    </citation>
    <scope>NUCLEOTIDE SEQUENCE</scope>
    <source>
        <strain evidence="1">FSD4b-SM</strain>
    </source>
</reference>
<protein>
    <submittedName>
        <fullName evidence="1">Uncharacterized protein</fullName>
    </submittedName>
</protein>
<proteinExistence type="predicted"/>
<name>A0A975JYZ4_9MYCO</name>
<dbReference type="KEGG" id="mspg:F6B93_15480"/>
<evidence type="ECO:0000313" key="1">
    <source>
        <dbReference type="EMBL" id="QUR68297.1"/>
    </source>
</evidence>
<sequence length="133" mass="14036">MTKTIVQISYFNYKSIDGDGPMVIAMVPPWGASMLGFAPTAAPKPTDAKPTIRSYDDVTLELYAPGSNAIAARTASPNAVQPLHVSHSTTPNAPAFMTASAAVDFRFAAVEDRDGCAKRRAGLFADTVAVSRC</sequence>
<dbReference type="RefSeq" id="WP_211695867.1">
    <property type="nucleotide sequence ID" value="NZ_CP046600.1"/>
</dbReference>
<dbReference type="Proteomes" id="UP000682202">
    <property type="component" value="Chromosome"/>
</dbReference>
<gene>
    <name evidence="1" type="ORF">F6B93_15480</name>
</gene>
<organism evidence="1 2">
    <name type="scientific">Mycobacterium spongiae</name>
    <dbReference type="NCBI Taxonomy" id="886343"/>
    <lineage>
        <taxon>Bacteria</taxon>
        <taxon>Bacillati</taxon>
        <taxon>Actinomycetota</taxon>
        <taxon>Actinomycetes</taxon>
        <taxon>Mycobacteriales</taxon>
        <taxon>Mycobacteriaceae</taxon>
        <taxon>Mycobacterium</taxon>
    </lineage>
</organism>